<accession>A0A5J4FA50</accession>
<sequence length="199" mass="22559">MTNFNFSIIFAEPLKHFDICDASAAVPWGEDRFFVGNDEDNILRLYDSHQSGKAVESVDINEYFFPHDDEEIDIECVTNLGDFSYWITSHGRSKKGKFKEKRHQLFAVQFFDNDAILGVIGQPYQKLVLPDLLENSLLKPFDLKTAETIAPKEGGLNIEGLTATPEDDLLIGFRSPLKPLTLPQPEQPLKPIVNPFFRA</sequence>
<dbReference type="Proteomes" id="UP000376575">
    <property type="component" value="Unassembled WGS sequence"/>
</dbReference>
<proteinExistence type="predicted"/>
<dbReference type="InterPro" id="IPR022060">
    <property type="entry name" value="DUF3616"/>
</dbReference>
<evidence type="ECO:0000259" key="1">
    <source>
        <dbReference type="Pfam" id="PF12275"/>
    </source>
</evidence>
<protein>
    <recommendedName>
        <fullName evidence="1">DUF3616 domain-containing protein</fullName>
    </recommendedName>
</protein>
<dbReference type="Pfam" id="PF12275">
    <property type="entry name" value="DUF3616"/>
    <property type="match status" value="1"/>
</dbReference>
<evidence type="ECO:0000313" key="2">
    <source>
        <dbReference type="EMBL" id="GEA27534.1"/>
    </source>
</evidence>
<dbReference type="AlphaFoldDB" id="A0A5J4FA50"/>
<organism evidence="2 3">
    <name type="scientific">Microcystis aeruginosa NIES-4325</name>
    <dbReference type="NCBI Taxonomy" id="2569534"/>
    <lineage>
        <taxon>Bacteria</taxon>
        <taxon>Bacillati</taxon>
        <taxon>Cyanobacteriota</taxon>
        <taxon>Cyanophyceae</taxon>
        <taxon>Oscillatoriophycideae</taxon>
        <taxon>Chroococcales</taxon>
        <taxon>Microcystaceae</taxon>
        <taxon>Microcystis</taxon>
    </lineage>
</organism>
<reference evidence="2 3" key="1">
    <citation type="journal article" date="2019" name="FEMS Microbiol. Lett.">
        <title>A novel salt-tolerant genotype illuminates the sucrose gene evolution in freshwater bloom-forming cyanobacterium Microcystis aeruginosa.</title>
        <authorList>
            <person name="Tanabe Y."/>
            <person name="Yamaguchi H."/>
            <person name="Sano T."/>
            <person name="Kawachi M."/>
        </authorList>
    </citation>
    <scope>NUCLEOTIDE SEQUENCE [LARGE SCALE GENOMIC DNA]</scope>
    <source>
        <strain evidence="2 3">NIES-4325</strain>
    </source>
</reference>
<dbReference type="RefSeq" id="WP_151696148.1">
    <property type="nucleotide sequence ID" value="NZ_BJKP01000016.1"/>
</dbReference>
<gene>
    <name evidence="2" type="ORF">MiAbW_02100</name>
</gene>
<evidence type="ECO:0000313" key="3">
    <source>
        <dbReference type="Proteomes" id="UP000376575"/>
    </source>
</evidence>
<feature type="domain" description="DUF3616" evidence="1">
    <location>
        <begin position="24"/>
        <end position="103"/>
    </location>
</feature>
<name>A0A5J4FA50_MICAE</name>
<dbReference type="EMBL" id="BJKP01000016">
    <property type="protein sequence ID" value="GEA27534.1"/>
    <property type="molecule type" value="Genomic_DNA"/>
</dbReference>
<comment type="caution">
    <text evidence="2">The sequence shown here is derived from an EMBL/GenBank/DDBJ whole genome shotgun (WGS) entry which is preliminary data.</text>
</comment>